<keyword evidence="3" id="KW-1185">Reference proteome</keyword>
<dbReference type="EMBL" id="JBHSFN010000006">
    <property type="protein sequence ID" value="MFC4586891.1"/>
    <property type="molecule type" value="Genomic_DNA"/>
</dbReference>
<evidence type="ECO:0000313" key="2">
    <source>
        <dbReference type="EMBL" id="MFC4586891.1"/>
    </source>
</evidence>
<dbReference type="RefSeq" id="WP_262843431.1">
    <property type="nucleotide sequence ID" value="NZ_JANZYP010000018.1"/>
</dbReference>
<feature type="region of interest" description="Disordered" evidence="1">
    <location>
        <begin position="19"/>
        <end position="47"/>
    </location>
</feature>
<organism evidence="2 3">
    <name type="scientific">Sphaerisporangium corydalis</name>
    <dbReference type="NCBI Taxonomy" id="1441875"/>
    <lineage>
        <taxon>Bacteria</taxon>
        <taxon>Bacillati</taxon>
        <taxon>Actinomycetota</taxon>
        <taxon>Actinomycetes</taxon>
        <taxon>Streptosporangiales</taxon>
        <taxon>Streptosporangiaceae</taxon>
        <taxon>Sphaerisporangium</taxon>
    </lineage>
</organism>
<proteinExistence type="predicted"/>
<comment type="caution">
    <text evidence="2">The sequence shown here is derived from an EMBL/GenBank/DDBJ whole genome shotgun (WGS) entry which is preliminary data.</text>
</comment>
<gene>
    <name evidence="2" type="ORF">ACFO8L_12445</name>
</gene>
<dbReference type="Proteomes" id="UP001595891">
    <property type="component" value="Unassembled WGS sequence"/>
</dbReference>
<accession>A0ABV9EEI6</accession>
<reference evidence="3" key="1">
    <citation type="journal article" date="2019" name="Int. J. Syst. Evol. Microbiol.">
        <title>The Global Catalogue of Microorganisms (GCM) 10K type strain sequencing project: providing services to taxonomists for standard genome sequencing and annotation.</title>
        <authorList>
            <consortium name="The Broad Institute Genomics Platform"/>
            <consortium name="The Broad Institute Genome Sequencing Center for Infectious Disease"/>
            <person name="Wu L."/>
            <person name="Ma J."/>
        </authorList>
    </citation>
    <scope>NUCLEOTIDE SEQUENCE [LARGE SCALE GENOMIC DNA]</scope>
    <source>
        <strain evidence="3">CCUG 49560</strain>
    </source>
</reference>
<feature type="compositionally biased region" description="Basic and acidic residues" evidence="1">
    <location>
        <begin position="20"/>
        <end position="39"/>
    </location>
</feature>
<protein>
    <submittedName>
        <fullName evidence="2">Uncharacterized protein</fullName>
    </submittedName>
</protein>
<sequence length="47" mass="5362">MRHLAIAIGLTHAILGLGEPVRESRHDAPREEPGPERRRAERRRAAR</sequence>
<name>A0ABV9EEI6_9ACTN</name>
<evidence type="ECO:0000256" key="1">
    <source>
        <dbReference type="SAM" id="MobiDB-lite"/>
    </source>
</evidence>
<evidence type="ECO:0000313" key="3">
    <source>
        <dbReference type="Proteomes" id="UP001595891"/>
    </source>
</evidence>